<sequence length="222" mass="23620">MVTLDELRRRVTASYDRPGSPSWPDPHEDGSGPHHDEYSRVTDPAGYRVVHARAHVWALRLGELPGIDVEPLGPVDAGSGRFTRGTRITSDQPGTLPLLLLERDVPMSERDIPLAVLHLGLARPDLTLTALPACGCDACDDGSAALLAEIDDTIGTVLDGPLVLLRGADWHARWHPGGQSSGGAGTAPEHDSLMALCRGLAADENVRLPLGAEAFVSRAWLG</sequence>
<dbReference type="Pfam" id="PF19736">
    <property type="entry name" value="DUF6226"/>
    <property type="match status" value="1"/>
</dbReference>
<dbReference type="RefSeq" id="WP_200322558.1">
    <property type="nucleotide sequence ID" value="NZ_JAENJH010000007.1"/>
</dbReference>
<dbReference type="InterPro" id="IPR045773">
    <property type="entry name" value="DUF6226"/>
</dbReference>
<dbReference type="AlphaFoldDB" id="A0A934V6L9"/>
<keyword evidence="3" id="KW-1185">Reference proteome</keyword>
<protein>
    <submittedName>
        <fullName evidence="2">Uncharacterized protein</fullName>
    </submittedName>
</protein>
<evidence type="ECO:0000313" key="2">
    <source>
        <dbReference type="EMBL" id="MBK1787677.1"/>
    </source>
</evidence>
<dbReference type="EMBL" id="JAENJH010000007">
    <property type="protein sequence ID" value="MBK1787677.1"/>
    <property type="molecule type" value="Genomic_DNA"/>
</dbReference>
<accession>A0A934V6L9</accession>
<reference evidence="2" key="1">
    <citation type="submission" date="2020-12" db="EMBL/GenBank/DDBJ databases">
        <title>Prauserella sp. ASG 168, a novel actinomycete isolated from cave rock.</title>
        <authorList>
            <person name="Suriyachadkun C."/>
        </authorList>
    </citation>
    <scope>NUCLEOTIDE SEQUENCE</scope>
    <source>
        <strain evidence="2">ASG 168</strain>
    </source>
</reference>
<feature type="region of interest" description="Disordered" evidence="1">
    <location>
        <begin position="10"/>
        <end position="40"/>
    </location>
</feature>
<organism evidence="2 3">
    <name type="scientific">Prauserella cavernicola</name>
    <dbReference type="NCBI Taxonomy" id="2800127"/>
    <lineage>
        <taxon>Bacteria</taxon>
        <taxon>Bacillati</taxon>
        <taxon>Actinomycetota</taxon>
        <taxon>Actinomycetes</taxon>
        <taxon>Pseudonocardiales</taxon>
        <taxon>Pseudonocardiaceae</taxon>
        <taxon>Prauserella</taxon>
    </lineage>
</organism>
<evidence type="ECO:0000256" key="1">
    <source>
        <dbReference type="SAM" id="MobiDB-lite"/>
    </source>
</evidence>
<comment type="caution">
    <text evidence="2">The sequence shown here is derived from an EMBL/GenBank/DDBJ whole genome shotgun (WGS) entry which is preliminary data.</text>
</comment>
<evidence type="ECO:0000313" key="3">
    <source>
        <dbReference type="Proteomes" id="UP000635245"/>
    </source>
</evidence>
<name>A0A934V6L9_9PSEU</name>
<feature type="compositionally biased region" description="Basic and acidic residues" evidence="1">
    <location>
        <begin position="25"/>
        <end position="40"/>
    </location>
</feature>
<dbReference type="Proteomes" id="UP000635245">
    <property type="component" value="Unassembled WGS sequence"/>
</dbReference>
<gene>
    <name evidence="2" type="ORF">JHE00_25400</name>
</gene>
<proteinExistence type="predicted"/>